<dbReference type="PROSITE" id="PS50811">
    <property type="entry name" value="WRKY"/>
    <property type="match status" value="1"/>
</dbReference>
<dbReference type="InterPro" id="IPR044810">
    <property type="entry name" value="WRKY_plant"/>
</dbReference>
<evidence type="ECO:0000256" key="5">
    <source>
        <dbReference type="ARBA" id="ARBA00023242"/>
    </source>
</evidence>
<proteinExistence type="predicted"/>
<feature type="domain" description="WRKY" evidence="7">
    <location>
        <begin position="1"/>
        <end position="43"/>
    </location>
</feature>
<accession>A0AAW2THG0</accession>
<dbReference type="Gene3D" id="2.20.25.80">
    <property type="entry name" value="WRKY domain"/>
    <property type="match status" value="1"/>
</dbReference>
<dbReference type="GO" id="GO:0003700">
    <property type="term" value="F:DNA-binding transcription factor activity"/>
    <property type="evidence" value="ECO:0007669"/>
    <property type="project" value="InterPro"/>
</dbReference>
<organism evidence="8">
    <name type="scientific">Sesamum radiatum</name>
    <name type="common">Black benniseed</name>
    <dbReference type="NCBI Taxonomy" id="300843"/>
    <lineage>
        <taxon>Eukaryota</taxon>
        <taxon>Viridiplantae</taxon>
        <taxon>Streptophyta</taxon>
        <taxon>Embryophyta</taxon>
        <taxon>Tracheophyta</taxon>
        <taxon>Spermatophyta</taxon>
        <taxon>Magnoliopsida</taxon>
        <taxon>eudicotyledons</taxon>
        <taxon>Gunneridae</taxon>
        <taxon>Pentapetalae</taxon>
        <taxon>asterids</taxon>
        <taxon>lamiids</taxon>
        <taxon>Lamiales</taxon>
        <taxon>Pedaliaceae</taxon>
        <taxon>Sesamum</taxon>
    </lineage>
</organism>
<name>A0AAW2THG0_SESRA</name>
<evidence type="ECO:0000256" key="1">
    <source>
        <dbReference type="ARBA" id="ARBA00004123"/>
    </source>
</evidence>
<keyword evidence="2" id="KW-0805">Transcription regulation</keyword>
<reference evidence="8" key="2">
    <citation type="journal article" date="2024" name="Plant">
        <title>Genomic evolution and insights into agronomic trait innovations of Sesamum species.</title>
        <authorList>
            <person name="Miao H."/>
            <person name="Wang L."/>
            <person name="Qu L."/>
            <person name="Liu H."/>
            <person name="Sun Y."/>
            <person name="Le M."/>
            <person name="Wang Q."/>
            <person name="Wei S."/>
            <person name="Zheng Y."/>
            <person name="Lin W."/>
            <person name="Duan Y."/>
            <person name="Cao H."/>
            <person name="Xiong S."/>
            <person name="Wang X."/>
            <person name="Wei L."/>
            <person name="Li C."/>
            <person name="Ma Q."/>
            <person name="Ju M."/>
            <person name="Zhao R."/>
            <person name="Li G."/>
            <person name="Mu C."/>
            <person name="Tian Q."/>
            <person name="Mei H."/>
            <person name="Zhang T."/>
            <person name="Gao T."/>
            <person name="Zhang H."/>
        </authorList>
    </citation>
    <scope>NUCLEOTIDE SEQUENCE</scope>
    <source>
        <strain evidence="8">G02</strain>
    </source>
</reference>
<comment type="caution">
    <text evidence="8">The sequence shown here is derived from an EMBL/GenBank/DDBJ whole genome shotgun (WGS) entry which is preliminary data.</text>
</comment>
<dbReference type="GO" id="GO:0005634">
    <property type="term" value="C:nucleus"/>
    <property type="evidence" value="ECO:0007669"/>
    <property type="project" value="UniProtKB-SubCell"/>
</dbReference>
<evidence type="ECO:0000256" key="3">
    <source>
        <dbReference type="ARBA" id="ARBA00023125"/>
    </source>
</evidence>
<gene>
    <name evidence="8" type="ORF">Sradi_2047200</name>
</gene>
<dbReference type="SUPFAM" id="SSF118290">
    <property type="entry name" value="WRKY DNA-binding domain"/>
    <property type="match status" value="1"/>
</dbReference>
<sequence length="119" mass="12993">MNFRNYYRCTSAGCPVRKHIERAVDNVSAVVITYKGVHDHDMPVPRKRHGTKTDPPVASTTPISVDNSQTSKTESCQSQTQWSVDKEGGLTGEALNPGGEKTSESARTLLSIGFEIKPC</sequence>
<evidence type="ECO:0000256" key="4">
    <source>
        <dbReference type="ARBA" id="ARBA00023163"/>
    </source>
</evidence>
<dbReference type="GO" id="GO:0043565">
    <property type="term" value="F:sequence-specific DNA binding"/>
    <property type="evidence" value="ECO:0007669"/>
    <property type="project" value="InterPro"/>
</dbReference>
<keyword evidence="3" id="KW-0238">DNA-binding</keyword>
<evidence type="ECO:0000256" key="6">
    <source>
        <dbReference type="SAM" id="MobiDB-lite"/>
    </source>
</evidence>
<feature type="region of interest" description="Disordered" evidence="6">
    <location>
        <begin position="40"/>
        <end position="104"/>
    </location>
</feature>
<comment type="subcellular location">
    <subcellularLocation>
        <location evidence="1">Nucleus</location>
    </subcellularLocation>
</comment>
<dbReference type="AlphaFoldDB" id="A0AAW2THG0"/>
<evidence type="ECO:0000256" key="2">
    <source>
        <dbReference type="ARBA" id="ARBA00023015"/>
    </source>
</evidence>
<dbReference type="PANTHER" id="PTHR31221:SF150">
    <property type="entry name" value="WRKY TRANSCRIPTION FACTOR 32-RELATED"/>
    <property type="match status" value="1"/>
</dbReference>
<dbReference type="Pfam" id="PF03106">
    <property type="entry name" value="WRKY"/>
    <property type="match status" value="1"/>
</dbReference>
<dbReference type="SMART" id="SM00774">
    <property type="entry name" value="WRKY"/>
    <property type="match status" value="1"/>
</dbReference>
<dbReference type="EMBL" id="JACGWJ010000008">
    <property type="protein sequence ID" value="KAL0404064.1"/>
    <property type="molecule type" value="Genomic_DNA"/>
</dbReference>
<dbReference type="InterPro" id="IPR003657">
    <property type="entry name" value="WRKY_dom"/>
</dbReference>
<protein>
    <submittedName>
        <fullName evidence="8">WRKY transcription factor 32</fullName>
    </submittedName>
</protein>
<dbReference type="PANTHER" id="PTHR31221">
    <property type="entry name" value="WRKY TRANSCRIPTION FACTOR PROTEIN 1-RELATED"/>
    <property type="match status" value="1"/>
</dbReference>
<keyword evidence="4" id="KW-0804">Transcription</keyword>
<dbReference type="InterPro" id="IPR036576">
    <property type="entry name" value="WRKY_dom_sf"/>
</dbReference>
<evidence type="ECO:0000313" key="8">
    <source>
        <dbReference type="EMBL" id="KAL0404064.1"/>
    </source>
</evidence>
<reference evidence="8" key="1">
    <citation type="submission" date="2020-06" db="EMBL/GenBank/DDBJ databases">
        <authorList>
            <person name="Li T."/>
            <person name="Hu X."/>
            <person name="Zhang T."/>
            <person name="Song X."/>
            <person name="Zhang H."/>
            <person name="Dai N."/>
            <person name="Sheng W."/>
            <person name="Hou X."/>
            <person name="Wei L."/>
        </authorList>
    </citation>
    <scope>NUCLEOTIDE SEQUENCE</scope>
    <source>
        <strain evidence="8">G02</strain>
        <tissue evidence="8">Leaf</tissue>
    </source>
</reference>
<evidence type="ECO:0000259" key="7">
    <source>
        <dbReference type="PROSITE" id="PS50811"/>
    </source>
</evidence>
<feature type="compositionally biased region" description="Polar residues" evidence="6">
    <location>
        <begin position="58"/>
        <end position="83"/>
    </location>
</feature>
<keyword evidence="5" id="KW-0539">Nucleus</keyword>